<protein>
    <recommendedName>
        <fullName evidence="4">PNPLA domain-containing protein</fullName>
    </recommendedName>
</protein>
<feature type="transmembrane region" description="Helical" evidence="1">
    <location>
        <begin position="162"/>
        <end position="182"/>
    </location>
</feature>
<evidence type="ECO:0000313" key="3">
    <source>
        <dbReference type="Proteomes" id="UP000275408"/>
    </source>
</evidence>
<proteinExistence type="predicted"/>
<dbReference type="EMBL" id="RCHS01001528">
    <property type="protein sequence ID" value="RMX53032.1"/>
    <property type="molecule type" value="Genomic_DNA"/>
</dbReference>
<feature type="transmembrane region" description="Helical" evidence="1">
    <location>
        <begin position="194"/>
        <end position="213"/>
    </location>
</feature>
<sequence length="796" mass="89268">MLFPKGIAFSGGGIRSAAFCSGVLRYVLQDEIDLDYLSCVSGGGFTGASYLDWKYHHNQQDSPEWHRKFFNHLRKRSGFFCSWRNPFLGIIDSIILVLLCIVVVIILPVFTSLAFALPTAFSVDYIFGDILRAGFHCPNHSAPKDTAESEGCQFVQSHDDTFTLFGVLFASCAGFYALKSLFHPRHFSIRNNLKVFYVSAGSMLLMTFLPWFFEVFLRVHTSVYVNGFLLLGSIALWLGFPPLRNTASLALLVYAYAYVTKWRVYKSPVLFISYSEDLFYEALLGSAILLWMTPFLGLLNMGAVHTYNRWRLQKAFFAPQSTGCLGCSGISFNDIIPFCSCADTPEWERLDKGFVTMGDLADMKPEYICNTVVNNWQKEPGGVRSDSYELLTLSPTGIERLDENPEEHKSFAGKIQPRDLPLSDVMATSAAVLALYMGVYDVKTETVRNLQMVLGVHCGKSLISDPDRDVAGSTISCCRFLPVIIQLFIVVPLILPPFLSHDWHAILVVWYLSIVVLVMVTAALPTGPEDGGCADKFVRWCVVNIYHVRFARLLLRTVDLGPVPPPLLNLSDGGHIEQLGLLALLKKRLKKIVVVDGCSMGEGNPVSTQLLRSLDLARKRLRCSFSAMDGRDIVEDIRSKLEEMPDNYKPRFYKFRVDYYEKNMDCLSDEKVGEGEILLILPRHPYEGISNSTGSSRSWKDCLRHTHQPINNEYWGTGPDLEAGEVDRLSGCCCECCHVTCCKSCSGILCGFFPHHATLNQFFTPALFSAYHREGYRACLDAEIGQFLTEETGEKI</sequence>
<dbReference type="InterPro" id="IPR016035">
    <property type="entry name" value="Acyl_Trfase/lysoPLipase"/>
</dbReference>
<evidence type="ECO:0008006" key="4">
    <source>
        <dbReference type="Google" id="ProtNLM"/>
    </source>
</evidence>
<comment type="caution">
    <text evidence="2">The sequence shown here is derived from an EMBL/GenBank/DDBJ whole genome shotgun (WGS) entry which is preliminary data.</text>
</comment>
<keyword evidence="3" id="KW-1185">Reference proteome</keyword>
<reference evidence="2 3" key="1">
    <citation type="journal article" date="2018" name="Sci. Rep.">
        <title>Comparative analysis of the Pocillopora damicornis genome highlights role of immune system in coral evolution.</title>
        <authorList>
            <person name="Cunning R."/>
            <person name="Bay R.A."/>
            <person name="Gillette P."/>
            <person name="Baker A.C."/>
            <person name="Traylor-Knowles N."/>
        </authorList>
    </citation>
    <scope>NUCLEOTIDE SEQUENCE [LARGE SCALE GENOMIC DNA]</scope>
    <source>
        <strain evidence="2">RSMAS</strain>
        <tissue evidence="2">Whole animal</tissue>
    </source>
</reference>
<name>A0A3M6UH99_POCDA</name>
<dbReference type="SUPFAM" id="SSF52151">
    <property type="entry name" value="FabD/lysophospholipase-like"/>
    <property type="match status" value="1"/>
</dbReference>
<dbReference type="OrthoDB" id="5956833at2759"/>
<gene>
    <name evidence="2" type="ORF">pdam_00020363</name>
</gene>
<evidence type="ECO:0000256" key="1">
    <source>
        <dbReference type="SAM" id="Phobius"/>
    </source>
</evidence>
<keyword evidence="1" id="KW-0472">Membrane</keyword>
<evidence type="ECO:0000313" key="2">
    <source>
        <dbReference type="EMBL" id="RMX53032.1"/>
    </source>
</evidence>
<keyword evidence="1" id="KW-1133">Transmembrane helix</keyword>
<feature type="transmembrane region" description="Helical" evidence="1">
    <location>
        <begin position="480"/>
        <end position="499"/>
    </location>
</feature>
<feature type="transmembrane region" description="Helical" evidence="1">
    <location>
        <begin position="247"/>
        <end position="264"/>
    </location>
</feature>
<accession>A0A3M6UH99</accession>
<feature type="transmembrane region" description="Helical" evidence="1">
    <location>
        <begin position="219"/>
        <end position="240"/>
    </location>
</feature>
<feature type="transmembrane region" description="Helical" evidence="1">
    <location>
        <begin position="94"/>
        <end position="117"/>
    </location>
</feature>
<feature type="transmembrane region" description="Helical" evidence="1">
    <location>
        <begin position="505"/>
        <end position="524"/>
    </location>
</feature>
<dbReference type="AlphaFoldDB" id="A0A3M6UH99"/>
<organism evidence="2 3">
    <name type="scientific">Pocillopora damicornis</name>
    <name type="common">Cauliflower coral</name>
    <name type="synonym">Millepora damicornis</name>
    <dbReference type="NCBI Taxonomy" id="46731"/>
    <lineage>
        <taxon>Eukaryota</taxon>
        <taxon>Metazoa</taxon>
        <taxon>Cnidaria</taxon>
        <taxon>Anthozoa</taxon>
        <taxon>Hexacorallia</taxon>
        <taxon>Scleractinia</taxon>
        <taxon>Astrocoeniina</taxon>
        <taxon>Pocilloporidae</taxon>
        <taxon>Pocillopora</taxon>
    </lineage>
</organism>
<feature type="transmembrane region" description="Helical" evidence="1">
    <location>
        <begin position="284"/>
        <end position="304"/>
    </location>
</feature>
<keyword evidence="1" id="KW-0812">Transmembrane</keyword>
<dbReference type="Gene3D" id="3.40.1090.10">
    <property type="entry name" value="Cytosolic phospholipase A2 catalytic domain"/>
    <property type="match status" value="1"/>
</dbReference>
<dbReference type="Proteomes" id="UP000275408">
    <property type="component" value="Unassembled WGS sequence"/>
</dbReference>